<dbReference type="InterPro" id="IPR004143">
    <property type="entry name" value="BPL_LPL_catalytic"/>
</dbReference>
<feature type="domain" description="BPL/LPL catalytic" evidence="1">
    <location>
        <begin position="25"/>
        <end position="215"/>
    </location>
</feature>
<dbReference type="PANTHER" id="PTHR43679">
    <property type="entry name" value="OCTANOYLTRANSFERASE LIPM-RELATED"/>
    <property type="match status" value="1"/>
</dbReference>
<dbReference type="PANTHER" id="PTHR43679:SF2">
    <property type="entry name" value="OCTANOYL-[GCVH]:PROTEIN N-OCTANOYLTRANSFERASE"/>
    <property type="match status" value="1"/>
</dbReference>
<dbReference type="EMBL" id="UINC01012255">
    <property type="protein sequence ID" value="SVA53617.1"/>
    <property type="molecule type" value="Genomic_DNA"/>
</dbReference>
<dbReference type="InterPro" id="IPR045864">
    <property type="entry name" value="aa-tRNA-synth_II/BPL/LPL"/>
</dbReference>
<evidence type="ECO:0000259" key="1">
    <source>
        <dbReference type="PROSITE" id="PS51733"/>
    </source>
</evidence>
<dbReference type="InterPro" id="IPR050664">
    <property type="entry name" value="Octanoyltrans_LipM/LipL"/>
</dbReference>
<sequence>MIRAGRIEPGLTQGLYHCLAKGMTESSDDTVILCSPTSPYLCIGYHQVLESVLDTRVCEALNLPIIRRFLGGGTTFLDRNQIFYQCIFHHSRVPWRADKVYQMMLDAPVMVLNRIGLRGRLRAVNEVEANSLRIAGIGGGRVGEAMVVVGNLLLDFDYSLMSSVWKVPDQPFRNLALETMEERVGTLNKLGCDHTVESLESHLAEAFAESLERPLHEQQLKSEEIQAGRNTASDLSSREFLSLHHPVGAVKPMKSLKISADVFIHHIHIRLEDQEADVSVRADKGIVTDLQTYSQKITKIRELLIGTPVSDWT</sequence>
<evidence type="ECO:0000313" key="2">
    <source>
        <dbReference type="EMBL" id="SVA53617.1"/>
    </source>
</evidence>
<dbReference type="AlphaFoldDB" id="A0A381WNU8"/>
<accession>A0A381WNU8</accession>
<proteinExistence type="predicted"/>
<organism evidence="2">
    <name type="scientific">marine metagenome</name>
    <dbReference type="NCBI Taxonomy" id="408172"/>
    <lineage>
        <taxon>unclassified sequences</taxon>
        <taxon>metagenomes</taxon>
        <taxon>ecological metagenomes</taxon>
    </lineage>
</organism>
<name>A0A381WNU8_9ZZZZ</name>
<dbReference type="PROSITE" id="PS51733">
    <property type="entry name" value="BPL_LPL_CATALYTIC"/>
    <property type="match status" value="1"/>
</dbReference>
<protein>
    <recommendedName>
        <fullName evidence="1">BPL/LPL catalytic domain-containing protein</fullName>
    </recommendedName>
</protein>
<gene>
    <name evidence="2" type="ORF">METZ01_LOCUS106471</name>
</gene>
<dbReference type="SUPFAM" id="SSF55681">
    <property type="entry name" value="Class II aaRS and biotin synthetases"/>
    <property type="match status" value="1"/>
</dbReference>
<dbReference type="Gene3D" id="3.30.930.10">
    <property type="entry name" value="Bira Bifunctional Protein, Domain 2"/>
    <property type="match status" value="1"/>
</dbReference>
<dbReference type="Pfam" id="PF21948">
    <property type="entry name" value="LplA-B_cat"/>
    <property type="match status" value="1"/>
</dbReference>
<reference evidence="2" key="1">
    <citation type="submission" date="2018-05" db="EMBL/GenBank/DDBJ databases">
        <authorList>
            <person name="Lanie J.A."/>
            <person name="Ng W.-L."/>
            <person name="Kazmierczak K.M."/>
            <person name="Andrzejewski T.M."/>
            <person name="Davidsen T.M."/>
            <person name="Wayne K.J."/>
            <person name="Tettelin H."/>
            <person name="Glass J.I."/>
            <person name="Rusch D."/>
            <person name="Podicherti R."/>
            <person name="Tsui H.-C.T."/>
            <person name="Winkler M.E."/>
        </authorList>
    </citation>
    <scope>NUCLEOTIDE SEQUENCE</scope>
</reference>